<gene>
    <name evidence="3" type="ORF">C5F46_09050</name>
</gene>
<evidence type="ECO:0000313" key="4">
    <source>
        <dbReference type="Proteomes" id="UP000241899"/>
    </source>
</evidence>
<dbReference type="SUPFAM" id="SSF50952">
    <property type="entry name" value="Soluble quinoprotein glucose dehydrogenase"/>
    <property type="match status" value="1"/>
</dbReference>
<feature type="chain" id="PRO_5015729946" description="Phytase-like domain-containing protein" evidence="1">
    <location>
        <begin position="24"/>
        <end position="298"/>
    </location>
</feature>
<dbReference type="Gene3D" id="2.120.10.30">
    <property type="entry name" value="TolB, C-terminal domain"/>
    <property type="match status" value="1"/>
</dbReference>
<proteinExistence type="predicted"/>
<reference evidence="3 4" key="1">
    <citation type="submission" date="2018-03" db="EMBL/GenBank/DDBJ databases">
        <title>Rhodobacter veldkampii.</title>
        <authorList>
            <person name="Meyer T.E."/>
            <person name="Miller S."/>
            <person name="Lodha T."/>
            <person name="Gandham S."/>
            <person name="Chintalapati S."/>
            <person name="Chintalapati V.R."/>
        </authorList>
    </citation>
    <scope>NUCLEOTIDE SEQUENCE [LARGE SCALE GENOMIC DNA]</scope>
    <source>
        <strain evidence="3 4">DSM 11550</strain>
    </source>
</reference>
<evidence type="ECO:0000313" key="3">
    <source>
        <dbReference type="EMBL" id="PTE17513.1"/>
    </source>
</evidence>
<keyword evidence="4" id="KW-1185">Reference proteome</keyword>
<dbReference type="RefSeq" id="WP_107325030.1">
    <property type="nucleotide sequence ID" value="NZ_NHSP01000030.1"/>
</dbReference>
<organism evidence="3 4">
    <name type="scientific">Phaeovulum veldkampii DSM 11550</name>
    <dbReference type="NCBI Taxonomy" id="1185920"/>
    <lineage>
        <taxon>Bacteria</taxon>
        <taxon>Pseudomonadati</taxon>
        <taxon>Pseudomonadota</taxon>
        <taxon>Alphaproteobacteria</taxon>
        <taxon>Rhodobacterales</taxon>
        <taxon>Paracoccaceae</taxon>
        <taxon>Phaeovulum</taxon>
    </lineage>
</organism>
<evidence type="ECO:0000256" key="1">
    <source>
        <dbReference type="SAM" id="SignalP"/>
    </source>
</evidence>
<dbReference type="AlphaFoldDB" id="A0A2T4JI29"/>
<dbReference type="InterPro" id="IPR014567">
    <property type="entry name" value="UCP031900"/>
</dbReference>
<feature type="signal peptide" evidence="1">
    <location>
        <begin position="1"/>
        <end position="23"/>
    </location>
</feature>
<keyword evidence="1" id="KW-0732">Signal</keyword>
<dbReference type="OrthoDB" id="9798693at2"/>
<dbReference type="Pfam" id="PF13449">
    <property type="entry name" value="Phytase-like"/>
    <property type="match status" value="1"/>
</dbReference>
<sequence>MRQRPRLALIAAALALLGSNGGAVPDRRAEYLGSVTWASAQPGFGGLSGLELDASGTRLAAVSDRGTFWTARLARDAGGAITAVSTAAPVVLRDSKGAPLTGHKTDAEGLAIAPDGTIYISFEGLHRVVRHPRPEAPAQPLPRPQAVRDLQTNSGLEALAISPDGALYTLPERSGATTRPFPVYRFRNGSWDQPFAIPRDGRWLPVGADFGPDGRLYLLERDFWGLLGFLSRVRVFDLGPQGPRGEEVLLQTRARRHDNLEGIALWRDAAGAIRLTMVSDDNFQPFQRTELVEYRLRD</sequence>
<feature type="domain" description="Phytase-like" evidence="2">
    <location>
        <begin position="43"/>
        <end position="283"/>
    </location>
</feature>
<accession>A0A2T4JI29</accession>
<comment type="caution">
    <text evidence="3">The sequence shown here is derived from an EMBL/GenBank/DDBJ whole genome shotgun (WGS) entry which is preliminary data.</text>
</comment>
<evidence type="ECO:0000259" key="2">
    <source>
        <dbReference type="Pfam" id="PF13449"/>
    </source>
</evidence>
<dbReference type="InterPro" id="IPR027372">
    <property type="entry name" value="Phytase-like_dom"/>
</dbReference>
<dbReference type="PIRSF" id="PIRSF031900">
    <property type="entry name" value="UCP031900"/>
    <property type="match status" value="1"/>
</dbReference>
<dbReference type="InterPro" id="IPR011042">
    <property type="entry name" value="6-blade_b-propeller_TolB-like"/>
</dbReference>
<dbReference type="EMBL" id="PZKF01000017">
    <property type="protein sequence ID" value="PTE17513.1"/>
    <property type="molecule type" value="Genomic_DNA"/>
</dbReference>
<name>A0A2T4JI29_9RHOB</name>
<protein>
    <recommendedName>
        <fullName evidence="2">Phytase-like domain-containing protein</fullName>
    </recommendedName>
</protein>
<dbReference type="InterPro" id="IPR011041">
    <property type="entry name" value="Quinoprot_gluc/sorb_DH_b-prop"/>
</dbReference>
<dbReference type="Proteomes" id="UP000241899">
    <property type="component" value="Unassembled WGS sequence"/>
</dbReference>